<feature type="signal peptide" evidence="2">
    <location>
        <begin position="1"/>
        <end position="31"/>
    </location>
</feature>
<dbReference type="Proteomes" id="UP000025227">
    <property type="component" value="Unplaced"/>
</dbReference>
<keyword evidence="2" id="KW-0732">Signal</keyword>
<evidence type="ECO:0000256" key="2">
    <source>
        <dbReference type="SAM" id="SignalP"/>
    </source>
</evidence>
<evidence type="ECO:0000313" key="4">
    <source>
        <dbReference type="WBParaSite" id="HCON_00140720-00001"/>
    </source>
</evidence>
<feature type="region of interest" description="Disordered" evidence="1">
    <location>
        <begin position="53"/>
        <end position="74"/>
    </location>
</feature>
<feature type="chain" id="PRO_5029840241" evidence="2">
    <location>
        <begin position="32"/>
        <end position="74"/>
    </location>
</feature>
<evidence type="ECO:0000313" key="3">
    <source>
        <dbReference type="Proteomes" id="UP000025227"/>
    </source>
</evidence>
<reference evidence="4" key="1">
    <citation type="submission" date="2020-12" db="UniProtKB">
        <authorList>
            <consortium name="WormBaseParasite"/>
        </authorList>
    </citation>
    <scope>IDENTIFICATION</scope>
    <source>
        <strain evidence="4">MHco3</strain>
    </source>
</reference>
<name>A0A7I4YU44_HAECO</name>
<dbReference type="AlphaFoldDB" id="A0A7I4YU44"/>
<protein>
    <submittedName>
        <fullName evidence="4">MFS transporter</fullName>
    </submittedName>
</protein>
<proteinExistence type="predicted"/>
<dbReference type="WBParaSite" id="HCON_00140720-00001">
    <property type="protein sequence ID" value="HCON_00140720-00001"/>
    <property type="gene ID" value="HCON_00140720"/>
</dbReference>
<evidence type="ECO:0000256" key="1">
    <source>
        <dbReference type="SAM" id="MobiDB-lite"/>
    </source>
</evidence>
<keyword evidence="3" id="KW-1185">Reference proteome</keyword>
<sequence>AIKLAMAHYFSFSSMLIVLIMVCSVIPSIYSADVEKKANVTLERMSIADAKKKADELGRDVKDKASPKSKRWSD</sequence>
<organism evidence="3 4">
    <name type="scientific">Haemonchus contortus</name>
    <name type="common">Barber pole worm</name>
    <dbReference type="NCBI Taxonomy" id="6289"/>
    <lineage>
        <taxon>Eukaryota</taxon>
        <taxon>Metazoa</taxon>
        <taxon>Ecdysozoa</taxon>
        <taxon>Nematoda</taxon>
        <taxon>Chromadorea</taxon>
        <taxon>Rhabditida</taxon>
        <taxon>Rhabditina</taxon>
        <taxon>Rhabditomorpha</taxon>
        <taxon>Strongyloidea</taxon>
        <taxon>Trichostrongylidae</taxon>
        <taxon>Haemonchus</taxon>
    </lineage>
</organism>
<accession>A0A7I4YU44</accession>